<feature type="transmembrane region" description="Helical" evidence="7">
    <location>
        <begin position="20"/>
        <end position="40"/>
    </location>
</feature>
<dbReference type="AlphaFoldDB" id="A0A844FKS3"/>
<feature type="domain" description="Tyrosine-protein kinase G-rich" evidence="9">
    <location>
        <begin position="146"/>
        <end position="194"/>
    </location>
</feature>
<comment type="caution">
    <text evidence="10">The sequence shown here is derived from an EMBL/GenBank/DDBJ whole genome shotgun (WGS) entry which is preliminary data.</text>
</comment>
<evidence type="ECO:0000259" key="9">
    <source>
        <dbReference type="Pfam" id="PF13807"/>
    </source>
</evidence>
<evidence type="ECO:0000313" key="10">
    <source>
        <dbReference type="EMBL" id="MSS44435.1"/>
    </source>
</evidence>
<dbReference type="PANTHER" id="PTHR32309:SF13">
    <property type="entry name" value="FERRIC ENTEROBACTIN TRANSPORT PROTEIN FEPE"/>
    <property type="match status" value="1"/>
</dbReference>
<accession>A0A844FKS3</accession>
<dbReference type="EMBL" id="VULR01000028">
    <property type="protein sequence ID" value="MSS44435.1"/>
    <property type="molecule type" value="Genomic_DNA"/>
</dbReference>
<keyword evidence="3" id="KW-1003">Cell membrane</keyword>
<evidence type="ECO:0000256" key="6">
    <source>
        <dbReference type="ARBA" id="ARBA00023136"/>
    </source>
</evidence>
<evidence type="ECO:0000256" key="1">
    <source>
        <dbReference type="ARBA" id="ARBA00004651"/>
    </source>
</evidence>
<protein>
    <submittedName>
        <fullName evidence="10">Chain-length determining protein</fullName>
    </submittedName>
</protein>
<name>A0A844FKS3_9FIRM</name>
<dbReference type="InterPro" id="IPR050445">
    <property type="entry name" value="Bact_polysacc_biosynth/exp"/>
</dbReference>
<evidence type="ECO:0000259" key="8">
    <source>
        <dbReference type="Pfam" id="PF02706"/>
    </source>
</evidence>
<evidence type="ECO:0000256" key="4">
    <source>
        <dbReference type="ARBA" id="ARBA00022692"/>
    </source>
</evidence>
<keyword evidence="4 7" id="KW-0812">Transmembrane</keyword>
<dbReference type="GO" id="GO:0004713">
    <property type="term" value="F:protein tyrosine kinase activity"/>
    <property type="evidence" value="ECO:0007669"/>
    <property type="project" value="TreeGrafter"/>
</dbReference>
<comment type="subcellular location">
    <subcellularLocation>
        <location evidence="1">Cell membrane</location>
        <topology evidence="1">Multi-pass membrane protein</topology>
    </subcellularLocation>
</comment>
<dbReference type="Pfam" id="PF02706">
    <property type="entry name" value="Wzz"/>
    <property type="match status" value="1"/>
</dbReference>
<evidence type="ECO:0000313" key="11">
    <source>
        <dbReference type="Proteomes" id="UP000462760"/>
    </source>
</evidence>
<proteinExistence type="inferred from homology"/>
<dbReference type="InterPro" id="IPR032807">
    <property type="entry name" value="GNVR"/>
</dbReference>
<reference evidence="10 11" key="1">
    <citation type="submission" date="2019-08" db="EMBL/GenBank/DDBJ databases">
        <title>In-depth cultivation of the pig gut microbiome towards novel bacterial diversity and tailored functional studies.</title>
        <authorList>
            <person name="Wylensek D."/>
            <person name="Hitch T.C.A."/>
            <person name="Clavel T."/>
        </authorList>
    </citation>
    <scope>NUCLEOTIDE SEQUENCE [LARGE SCALE GENOMIC DNA]</scope>
    <source>
        <strain evidence="10 11">Med78-601-WT-4W-RMD-3</strain>
    </source>
</reference>
<keyword evidence="6 7" id="KW-0472">Membrane</keyword>
<dbReference type="GO" id="GO:0005886">
    <property type="term" value="C:plasma membrane"/>
    <property type="evidence" value="ECO:0007669"/>
    <property type="project" value="UniProtKB-SubCell"/>
</dbReference>
<gene>
    <name evidence="10" type="ORF">FYJ27_12200</name>
</gene>
<dbReference type="OrthoDB" id="2360475at2"/>
<evidence type="ECO:0000256" key="2">
    <source>
        <dbReference type="ARBA" id="ARBA00006683"/>
    </source>
</evidence>
<feature type="transmembrane region" description="Helical" evidence="7">
    <location>
        <begin position="175"/>
        <end position="195"/>
    </location>
</feature>
<evidence type="ECO:0000256" key="3">
    <source>
        <dbReference type="ARBA" id="ARBA00022475"/>
    </source>
</evidence>
<dbReference type="Proteomes" id="UP000462760">
    <property type="component" value="Unassembled WGS sequence"/>
</dbReference>
<dbReference type="RefSeq" id="WP_154485100.1">
    <property type="nucleotide sequence ID" value="NZ_VULR01000028.1"/>
</dbReference>
<organism evidence="10 11">
    <name type="scientific">Anaerosalibacter bizertensis</name>
    <dbReference type="NCBI Taxonomy" id="932217"/>
    <lineage>
        <taxon>Bacteria</taxon>
        <taxon>Bacillati</taxon>
        <taxon>Bacillota</taxon>
        <taxon>Tissierellia</taxon>
        <taxon>Tissierellales</taxon>
        <taxon>Sporanaerobacteraceae</taxon>
        <taxon>Anaerosalibacter</taxon>
    </lineage>
</organism>
<dbReference type="PANTHER" id="PTHR32309">
    <property type="entry name" value="TYROSINE-PROTEIN KINASE"/>
    <property type="match status" value="1"/>
</dbReference>
<keyword evidence="5 7" id="KW-1133">Transmembrane helix</keyword>
<dbReference type="InterPro" id="IPR003856">
    <property type="entry name" value="LPS_length_determ_N"/>
</dbReference>
<sequence length="225" mass="25514">MEEVSIKELFFILAKRKKVIFLITVVSILASGIVSFFILTPEYETFTTLMVGKPRDYGSSDSQLDYNDVLLNQKLVPTYGQLVKSRLVTDEVIKNLELDLTPKEFEEKVNVNLVNDTEIIKVEVVDEDPKLAVAISNETAEVFMKTVKEKMKVENVQVIDRAQEPEKPIKPRPKLNMAIAGVLGFMISIFIIFLIEYLDSTIKTPDDVEKYLDLPIIGTIPNVED</sequence>
<feature type="domain" description="Polysaccharide chain length determinant N-terminal" evidence="8">
    <location>
        <begin position="2"/>
        <end position="96"/>
    </location>
</feature>
<comment type="similarity">
    <text evidence="2">Belongs to the CpsC/CapA family.</text>
</comment>
<evidence type="ECO:0000256" key="5">
    <source>
        <dbReference type="ARBA" id="ARBA00022989"/>
    </source>
</evidence>
<evidence type="ECO:0000256" key="7">
    <source>
        <dbReference type="SAM" id="Phobius"/>
    </source>
</evidence>
<dbReference type="Pfam" id="PF13807">
    <property type="entry name" value="GNVR"/>
    <property type="match status" value="1"/>
</dbReference>